<feature type="compositionally biased region" description="Low complexity" evidence="17">
    <location>
        <begin position="434"/>
        <end position="451"/>
    </location>
</feature>
<evidence type="ECO:0000256" key="17">
    <source>
        <dbReference type="SAM" id="MobiDB-lite"/>
    </source>
</evidence>
<organism evidence="19 20">
    <name type="scientific">Pomacea canaliculata</name>
    <name type="common">Golden apple snail</name>
    <dbReference type="NCBI Taxonomy" id="400727"/>
    <lineage>
        <taxon>Eukaryota</taxon>
        <taxon>Metazoa</taxon>
        <taxon>Spiralia</taxon>
        <taxon>Lophotrochozoa</taxon>
        <taxon>Mollusca</taxon>
        <taxon>Gastropoda</taxon>
        <taxon>Caenogastropoda</taxon>
        <taxon>Architaenioglossa</taxon>
        <taxon>Ampullarioidea</taxon>
        <taxon>Ampullariidae</taxon>
        <taxon>Pomacea</taxon>
    </lineage>
</organism>
<keyword evidence="20" id="KW-1185">Reference proteome</keyword>
<dbReference type="PANTHER" id="PTHR31803:SF3">
    <property type="entry name" value="ALTERNATIVE OXIDASE"/>
    <property type="match status" value="1"/>
</dbReference>
<reference evidence="19 20" key="1">
    <citation type="submission" date="2018-04" db="EMBL/GenBank/DDBJ databases">
        <title>The genome of golden apple snail Pomacea canaliculata provides insight into stress tolerance and invasive adaptation.</title>
        <authorList>
            <person name="Liu C."/>
            <person name="Liu B."/>
            <person name="Ren Y."/>
            <person name="Zhang Y."/>
            <person name="Wang H."/>
            <person name="Li S."/>
            <person name="Jiang F."/>
            <person name="Yin L."/>
            <person name="Zhang G."/>
            <person name="Qian W."/>
            <person name="Fan W."/>
        </authorList>
    </citation>
    <scope>NUCLEOTIDE SEQUENCE [LARGE SCALE GENOMIC DNA]</scope>
    <source>
        <strain evidence="19">SZHN2017</strain>
        <tissue evidence="19">Muscle</tissue>
    </source>
</reference>
<evidence type="ECO:0000256" key="9">
    <source>
        <dbReference type="ARBA" id="ARBA00022946"/>
    </source>
</evidence>
<evidence type="ECO:0000256" key="7">
    <source>
        <dbReference type="ARBA" id="ARBA00022723"/>
    </source>
</evidence>
<comment type="subcellular location">
    <subcellularLocation>
        <location evidence="2">Mitochondrion inner membrane</location>
    </subcellularLocation>
</comment>
<comment type="caution">
    <text evidence="19">The sequence shown here is derived from an EMBL/GenBank/DDBJ whole genome shotgun (WGS) entry which is preliminary data.</text>
</comment>
<dbReference type="STRING" id="400727.A0A2T7PV64"/>
<dbReference type="Pfam" id="PF06522">
    <property type="entry name" value="B12D"/>
    <property type="match status" value="1"/>
</dbReference>
<dbReference type="CDD" id="cd01053">
    <property type="entry name" value="AOX"/>
    <property type="match status" value="1"/>
</dbReference>
<keyword evidence="10" id="KW-0249">Electron transport</keyword>
<keyword evidence="9" id="KW-0809">Transit peptide</keyword>
<evidence type="ECO:0000256" key="4">
    <source>
        <dbReference type="ARBA" id="ARBA00022448"/>
    </source>
</evidence>
<dbReference type="InterPro" id="IPR010530">
    <property type="entry name" value="B12D"/>
</dbReference>
<dbReference type="GO" id="GO:0010230">
    <property type="term" value="P:alternative respiration"/>
    <property type="evidence" value="ECO:0007669"/>
    <property type="project" value="TreeGrafter"/>
</dbReference>
<evidence type="ECO:0000256" key="14">
    <source>
        <dbReference type="ARBA" id="ARBA00023128"/>
    </source>
</evidence>
<keyword evidence="12" id="KW-0560">Oxidoreductase</keyword>
<comment type="cofactor">
    <cofactor evidence="1">
        <name>Fe cation</name>
        <dbReference type="ChEBI" id="CHEBI:24875"/>
    </cofactor>
</comment>
<keyword evidence="14" id="KW-0496">Mitochondrion</keyword>
<feature type="compositionally biased region" description="Basic and acidic residues" evidence="17">
    <location>
        <begin position="419"/>
        <end position="432"/>
    </location>
</feature>
<proteinExistence type="inferred from homology"/>
<evidence type="ECO:0000313" key="20">
    <source>
        <dbReference type="Proteomes" id="UP000245119"/>
    </source>
</evidence>
<sequence length="705" mass="79883">MQSPLDQEKAEWMELTRPLAKRRLPNQPGQQIVTVPGTIQHGNQAGQSVDIHLELSGAEFCRLTSRDTAAPGKCSCGTKQGPHITLLSLIPLFVCVGTGVAGAAYYLLRLSTRNPDVSWKRDEVNEYPWNAYKPTDQYKVQSSHRRTLATKDTREEVMPKYKGGDFKVTPDPSHIDHFKTKKERKEESERSSPCRTSMNESPPAACKTFDREPACDNSEAECVTVTHRQPHGMLDKVALSAARGLNQAIVYIANYNKHIKTNEQIWLSRITIYEALNAVPPSVAASVHHVTSILLMRFDYGAIHGLIEEAKDEQMHLFAALQAKKASIFLRLSVLLMQGVFIPIYTVFYVICPKMCHRFTAYLDEESVAAYTECLREIKDGQLAEWRCAPAPPCAKKYWKLSVQCYVKRTLKETDIRNKSERKVKVAEEGERSQQGAQQVQGVQNVPGVDGEQSVQGAQGHINEEPPMGVYAMPHPIWTEDQLHDVKVTHKPPEGIVDRLALITVKTLRGCFDVFSGFKTGQRTDAKWLNRIIFLETVAAVPGMVAAMVRHMKSLRWMQRDHGWIHTLLEEAENERMHLMTALQLKQPSTLFRMSVIGVQGVFVTMFFVWYAVSPRFCHRFVGYLEEEAVKTYSKCLEDMEHGSIIHWKTLPAPPVAINYWRLPENAKLRDVILAIRADEAHHRVVNHTLASLKKDEFNPYKPGH</sequence>
<comment type="function">
    <text evidence="16">Catalyzes cyanide-resistant oxygen consumption. May increase respiration when the cytochrome respiratory pathway is restricted, or in response to low temperatures.</text>
</comment>
<evidence type="ECO:0000256" key="13">
    <source>
        <dbReference type="ARBA" id="ARBA00023004"/>
    </source>
</evidence>
<gene>
    <name evidence="19" type="ORF">C0Q70_04311</name>
</gene>
<evidence type="ECO:0000256" key="18">
    <source>
        <dbReference type="SAM" id="Phobius"/>
    </source>
</evidence>
<dbReference type="AlphaFoldDB" id="A0A2T7PV64"/>
<keyword evidence="13" id="KW-0408">Iron</keyword>
<dbReference type="GO" id="GO:0009916">
    <property type="term" value="F:alternative oxidase activity"/>
    <property type="evidence" value="ECO:0007669"/>
    <property type="project" value="InterPro"/>
</dbReference>
<keyword evidence="8" id="KW-0999">Mitochondrion inner membrane</keyword>
<dbReference type="InterPro" id="IPR002680">
    <property type="entry name" value="AOX"/>
</dbReference>
<keyword evidence="5" id="KW-0679">Respiratory chain</keyword>
<evidence type="ECO:0008006" key="21">
    <source>
        <dbReference type="Google" id="ProtNLM"/>
    </source>
</evidence>
<dbReference type="EMBL" id="PZQS01000002">
    <property type="protein sequence ID" value="PVD37312.1"/>
    <property type="molecule type" value="Genomic_DNA"/>
</dbReference>
<dbReference type="Gene3D" id="1.20.1260.140">
    <property type="entry name" value="Alternative oxidase"/>
    <property type="match status" value="2"/>
</dbReference>
<keyword evidence="15 18" id="KW-0472">Membrane</keyword>
<dbReference type="Pfam" id="PF01786">
    <property type="entry name" value="AOX"/>
    <property type="match status" value="2"/>
</dbReference>
<evidence type="ECO:0000256" key="10">
    <source>
        <dbReference type="ARBA" id="ARBA00022982"/>
    </source>
</evidence>
<accession>A0A2T7PV64</accession>
<feature type="region of interest" description="Disordered" evidence="17">
    <location>
        <begin position="161"/>
        <end position="205"/>
    </location>
</feature>
<evidence type="ECO:0000256" key="15">
    <source>
        <dbReference type="ARBA" id="ARBA00023136"/>
    </source>
</evidence>
<feature type="transmembrane region" description="Helical" evidence="18">
    <location>
        <begin position="528"/>
        <end position="549"/>
    </location>
</feature>
<dbReference type="GO" id="GO:0005743">
    <property type="term" value="C:mitochondrial inner membrane"/>
    <property type="evidence" value="ECO:0007669"/>
    <property type="project" value="UniProtKB-SubCell"/>
</dbReference>
<keyword evidence="6 18" id="KW-0812">Transmembrane</keyword>
<evidence type="ECO:0000313" key="19">
    <source>
        <dbReference type="EMBL" id="PVD37312.1"/>
    </source>
</evidence>
<evidence type="ECO:0000256" key="11">
    <source>
        <dbReference type="ARBA" id="ARBA00022989"/>
    </source>
</evidence>
<dbReference type="Proteomes" id="UP000245119">
    <property type="component" value="Linkage Group LG2"/>
</dbReference>
<evidence type="ECO:0000256" key="1">
    <source>
        <dbReference type="ARBA" id="ARBA00001962"/>
    </source>
</evidence>
<keyword evidence="11 18" id="KW-1133">Transmembrane helix</keyword>
<dbReference type="FunFam" id="1.20.1260.140:FF:000002">
    <property type="entry name" value="Alternative oxidase"/>
    <property type="match status" value="1"/>
</dbReference>
<comment type="similarity">
    <text evidence="3">Belongs to the alternative oxidase family.</text>
</comment>
<feature type="transmembrane region" description="Helical" evidence="18">
    <location>
        <begin position="84"/>
        <end position="108"/>
    </location>
</feature>
<dbReference type="GO" id="GO:0046872">
    <property type="term" value="F:metal ion binding"/>
    <property type="evidence" value="ECO:0007669"/>
    <property type="project" value="UniProtKB-KW"/>
</dbReference>
<protein>
    <recommendedName>
        <fullName evidence="21">Alternative oxidase</fullName>
    </recommendedName>
</protein>
<dbReference type="PANTHER" id="PTHR31803">
    <property type="entry name" value="ALTERNATIVE OXIDASE"/>
    <property type="match status" value="1"/>
</dbReference>
<evidence type="ECO:0000256" key="16">
    <source>
        <dbReference type="ARBA" id="ARBA00025285"/>
    </source>
</evidence>
<evidence type="ECO:0000256" key="2">
    <source>
        <dbReference type="ARBA" id="ARBA00004273"/>
    </source>
</evidence>
<feature type="region of interest" description="Disordered" evidence="17">
    <location>
        <begin position="419"/>
        <end position="456"/>
    </location>
</feature>
<evidence type="ECO:0000256" key="8">
    <source>
        <dbReference type="ARBA" id="ARBA00022792"/>
    </source>
</evidence>
<feature type="transmembrane region" description="Helical" evidence="18">
    <location>
        <begin position="328"/>
        <end position="351"/>
    </location>
</feature>
<evidence type="ECO:0000256" key="5">
    <source>
        <dbReference type="ARBA" id="ARBA00022660"/>
    </source>
</evidence>
<name>A0A2T7PV64_POMCA</name>
<keyword evidence="7" id="KW-0479">Metal-binding</keyword>
<evidence type="ECO:0000256" key="6">
    <source>
        <dbReference type="ARBA" id="ARBA00022692"/>
    </source>
</evidence>
<feature type="transmembrane region" description="Helical" evidence="18">
    <location>
        <begin position="590"/>
        <end position="613"/>
    </location>
</feature>
<evidence type="ECO:0000256" key="3">
    <source>
        <dbReference type="ARBA" id="ARBA00008388"/>
    </source>
</evidence>
<evidence type="ECO:0000256" key="12">
    <source>
        <dbReference type="ARBA" id="ARBA00023002"/>
    </source>
</evidence>
<keyword evidence="4" id="KW-0813">Transport</keyword>
<feature type="compositionally biased region" description="Basic and acidic residues" evidence="17">
    <location>
        <begin position="173"/>
        <end position="192"/>
    </location>
</feature>
<dbReference type="InterPro" id="IPR038659">
    <property type="entry name" value="AOX_sf"/>
</dbReference>
<dbReference type="OrthoDB" id="10066407at2759"/>